<evidence type="ECO:0000313" key="2">
    <source>
        <dbReference type="Proteomes" id="UP000541444"/>
    </source>
</evidence>
<protein>
    <submittedName>
        <fullName evidence="1">Uncharacterized protein</fullName>
    </submittedName>
</protein>
<evidence type="ECO:0000313" key="1">
    <source>
        <dbReference type="EMBL" id="KAF6141739.1"/>
    </source>
</evidence>
<accession>A0A7J7LGS0</accession>
<keyword evidence="2" id="KW-1185">Reference proteome</keyword>
<organism evidence="1 2">
    <name type="scientific">Kingdonia uniflora</name>
    <dbReference type="NCBI Taxonomy" id="39325"/>
    <lineage>
        <taxon>Eukaryota</taxon>
        <taxon>Viridiplantae</taxon>
        <taxon>Streptophyta</taxon>
        <taxon>Embryophyta</taxon>
        <taxon>Tracheophyta</taxon>
        <taxon>Spermatophyta</taxon>
        <taxon>Magnoliopsida</taxon>
        <taxon>Ranunculales</taxon>
        <taxon>Circaeasteraceae</taxon>
        <taxon>Kingdonia</taxon>
    </lineage>
</organism>
<dbReference type="EMBL" id="JACGCM010002299">
    <property type="protein sequence ID" value="KAF6141739.1"/>
    <property type="molecule type" value="Genomic_DNA"/>
</dbReference>
<gene>
    <name evidence="1" type="ORF">GIB67_027917</name>
</gene>
<dbReference type="Proteomes" id="UP000541444">
    <property type="component" value="Unassembled WGS sequence"/>
</dbReference>
<comment type="caution">
    <text evidence="1">The sequence shown here is derived from an EMBL/GenBank/DDBJ whole genome shotgun (WGS) entry which is preliminary data.</text>
</comment>
<reference evidence="1 2" key="1">
    <citation type="journal article" date="2020" name="IScience">
        <title>Genome Sequencing of the Endangered Kingdonia uniflora (Circaeasteraceae, Ranunculales) Reveals Potential Mechanisms of Evolutionary Specialization.</title>
        <authorList>
            <person name="Sun Y."/>
            <person name="Deng T."/>
            <person name="Zhang A."/>
            <person name="Moore M.J."/>
            <person name="Landis J.B."/>
            <person name="Lin N."/>
            <person name="Zhang H."/>
            <person name="Zhang X."/>
            <person name="Huang J."/>
            <person name="Zhang X."/>
            <person name="Sun H."/>
            <person name="Wang H."/>
        </authorList>
    </citation>
    <scope>NUCLEOTIDE SEQUENCE [LARGE SCALE GENOMIC DNA]</scope>
    <source>
        <strain evidence="1">TB1705</strain>
        <tissue evidence="1">Leaf</tissue>
    </source>
</reference>
<name>A0A7J7LGS0_9MAGN</name>
<dbReference type="AlphaFoldDB" id="A0A7J7LGS0"/>
<proteinExistence type="predicted"/>
<sequence length="106" mass="11771">MSLNCDVIILVNRYSSDSSELEQAELPGKGIERKDEEKARECVQVGDRLDQVPEGHRDLVAVLVFSVTVYAVCYRHVSMSCAVAAFFNTAADQSLEVLLVLHLPFD</sequence>